<gene>
    <name evidence="1" type="ordered locus">Btus_1370</name>
</gene>
<organism evidence="1 2">
    <name type="scientific">Kyrpidia tusciae (strain DSM 2912 / NBRC 15312 / T2)</name>
    <name type="common">Bacillus tusciae</name>
    <dbReference type="NCBI Taxonomy" id="562970"/>
    <lineage>
        <taxon>Bacteria</taxon>
        <taxon>Bacillati</taxon>
        <taxon>Bacillota</taxon>
        <taxon>Bacilli</taxon>
        <taxon>Bacillales</taxon>
        <taxon>Alicyclobacillaceae</taxon>
        <taxon>Kyrpidia</taxon>
    </lineage>
</organism>
<dbReference type="KEGG" id="bts:Btus_1370"/>
<dbReference type="EMBL" id="CP002017">
    <property type="protein sequence ID" value="ADG06087.1"/>
    <property type="molecule type" value="Genomic_DNA"/>
</dbReference>
<keyword evidence="2" id="KW-1185">Reference proteome</keyword>
<reference evidence="1 2" key="1">
    <citation type="journal article" date="2011" name="Stand. Genomic Sci.">
        <title>Complete genome sequence of the thermophilic, hydrogen-oxidizing Bacillus tusciae type strain (T2) and reclassification in the new genus, Kyrpidia gen. nov. as Kyrpidia tusciae comb. nov. and emendation of the family Alicyclobacillaceae da Costa and Rainey, 2010.</title>
        <authorList>
            <person name="Klenk H.P."/>
            <person name="Lapidus A."/>
            <person name="Chertkov O."/>
            <person name="Copeland A."/>
            <person name="Del Rio T.G."/>
            <person name="Nolan M."/>
            <person name="Lucas S."/>
            <person name="Chen F."/>
            <person name="Tice H."/>
            <person name="Cheng J.F."/>
            <person name="Han C."/>
            <person name="Bruce D."/>
            <person name="Goodwin L."/>
            <person name="Pitluck S."/>
            <person name="Pati A."/>
            <person name="Ivanova N."/>
            <person name="Mavromatis K."/>
            <person name="Daum C."/>
            <person name="Chen A."/>
            <person name="Palaniappan K."/>
            <person name="Chang Y.J."/>
            <person name="Land M."/>
            <person name="Hauser L."/>
            <person name="Jeffries C.D."/>
            <person name="Detter J.C."/>
            <person name="Rohde M."/>
            <person name="Abt B."/>
            <person name="Pukall R."/>
            <person name="Goker M."/>
            <person name="Bristow J."/>
            <person name="Markowitz V."/>
            <person name="Hugenholtz P."/>
            <person name="Eisen J.A."/>
        </authorList>
    </citation>
    <scope>NUCLEOTIDE SEQUENCE [LARGE SCALE GENOMIC DNA]</scope>
    <source>
        <strain evidence="1 2">DSM 2912</strain>
    </source>
</reference>
<protein>
    <recommendedName>
        <fullName evidence="3">Prolyl aminopeptidase</fullName>
    </recommendedName>
</protein>
<dbReference type="RefSeq" id="WP_013075377.1">
    <property type="nucleotide sequence ID" value="NC_014098.1"/>
</dbReference>
<dbReference type="HOGENOM" id="CLU_3154000_0_0_9"/>
<evidence type="ECO:0000313" key="1">
    <source>
        <dbReference type="EMBL" id="ADG06087.1"/>
    </source>
</evidence>
<dbReference type="Proteomes" id="UP000002368">
    <property type="component" value="Chromosome"/>
</dbReference>
<dbReference type="eggNOG" id="COG2267">
    <property type="taxonomic scope" value="Bacteria"/>
</dbReference>
<evidence type="ECO:0008006" key="3">
    <source>
        <dbReference type="Google" id="ProtNLM"/>
    </source>
</evidence>
<proteinExistence type="predicted"/>
<sequence>MADASRIVPISGGYHVWTRRLGESPVKLLLLHGGPGFNHNLYSLSLNG</sequence>
<dbReference type="STRING" id="562970.Btus_1370"/>
<dbReference type="AlphaFoldDB" id="D5WY28"/>
<accession>D5WY28</accession>
<name>D5WY28_KYRT2</name>
<evidence type="ECO:0000313" key="2">
    <source>
        <dbReference type="Proteomes" id="UP000002368"/>
    </source>
</evidence>